<feature type="transmembrane region" description="Helical" evidence="2">
    <location>
        <begin position="409"/>
        <end position="427"/>
    </location>
</feature>
<feature type="transmembrane region" description="Helical" evidence="2">
    <location>
        <begin position="98"/>
        <end position="118"/>
    </location>
</feature>
<protein>
    <submittedName>
        <fullName evidence="3">KAP family NTPase</fullName>
    </submittedName>
</protein>
<gene>
    <name evidence="3" type="ORF">LDH80_10695</name>
</gene>
<dbReference type="InterPro" id="IPR027417">
    <property type="entry name" value="P-loop_NTPase"/>
</dbReference>
<proteinExistence type="predicted"/>
<dbReference type="Proteomes" id="UP001164506">
    <property type="component" value="Chromosome"/>
</dbReference>
<feature type="transmembrane region" description="Helical" evidence="2">
    <location>
        <begin position="486"/>
        <end position="508"/>
    </location>
</feature>
<dbReference type="SUPFAM" id="SSF52540">
    <property type="entry name" value="P-loop containing nucleoside triphosphate hydrolases"/>
    <property type="match status" value="1"/>
</dbReference>
<reference evidence="3" key="1">
    <citation type="submission" date="2021-09" db="EMBL/GenBank/DDBJ databases">
        <title>Complete genome sequence and metabolic characterization of Streptomyces tanashiensis DSM 731 the producer of antibacterial Kalafungin and diverse secondary metabolites.</title>
        <authorList>
            <person name="Abbasi M.N."/>
            <person name="Anwar M.N."/>
            <person name="Alam K."/>
            <person name="Shoaib M."/>
            <person name="Lin Z."/>
            <person name="Hayat M."/>
            <person name="Ali M.I."/>
            <person name="Malik H.M.T."/>
            <person name="Ahmed I."/>
            <person name="Li A."/>
            <person name="Hailong Wang H."/>
            <person name="Zhang Y."/>
        </authorList>
    </citation>
    <scope>NUCLEOTIDE SEQUENCE</scope>
    <source>
        <strain evidence="3">Kala</strain>
    </source>
</reference>
<evidence type="ECO:0000256" key="1">
    <source>
        <dbReference type="SAM" id="MobiDB-lite"/>
    </source>
</evidence>
<keyword evidence="2" id="KW-0812">Transmembrane</keyword>
<evidence type="ECO:0000313" key="4">
    <source>
        <dbReference type="Proteomes" id="UP001164506"/>
    </source>
</evidence>
<sequence>MSRRRPRPAWQVADFFALEREAEVYLAAVDACLAVPAVARRLGVRPQATAENARAALLAEANVEQAVAPCRATQERFRALLERSERQRRRLDYLRDRTHPLTVVLCAVTVLALGVGVFSSWPTALAAAAAPSLTAVVIWRHQVWRMHVLLNLREWTLRPRASLLDRRTAWAAAAWSRDLQEHGVRPLTELVVEALLGEDHDSLLLADNFHGLRSPRNPRYVVESLAARSLRRKIAQLESGGTIAVSGSRGAGKSTLLETCAGEAGFAVVVQAPATYSPYDFLLSLYVRTCESYLVHQGHVPPAFLRLSPFRRVARRLLPALRKGFTLLAFGLAAGSLVVLGLAASVRSLTTRQWPIVRAWTEDLRRRAVDVVVDIWEGERIGAAVLVVVVGVLLWSLRGWKQWRAVRTYARITLVVAGLGLIVAVFFSLPADDDLRTLAGRAVGKVGVRDLFLLAVPLVGLVNLLSEQSWEIRGRLLLSLRRRRPAGWALFVTGLALLFTMPLTRALAADPENPLRLTVALLGLLLIKTATWSPANPIPPLVTTCRDELFRLQTVQTASSAVTAGPPQLLATQTTSLSTVPPNFPELVSDFRMLLQEIAVEQHRQERRVVIAIDEVDRLGSDTAALAFLGEIKAILGVPHVHYLISVAEDVGASFVRRGLPHRGVTDSSLDDIVHVLPCTLEESEEILERRASGLSEPYKALTHALSGGVPRDLIRYGLRLDEIETKTRFVELNDIAGQLILEELSDTLAGFRTLLGKQRWTARTGTILVAFRNVMDHLRPACPCGSTELRWALEHVAFHDLGGHLGEEAAAEVSDEARELLDEASAYALFSLTLLDIFGRGDFARRRDEAAARGPAGALDLLGRARQELEVSPYSARHLMGSIRSAWQLPEGPTAGPRVTVPMPRDADCPRHPRVSV</sequence>
<feature type="transmembrane region" description="Helical" evidence="2">
    <location>
        <begin position="381"/>
        <end position="397"/>
    </location>
</feature>
<name>A0ABY6QVC5_9ACTN</name>
<accession>A0ABY6QVC5</accession>
<dbReference type="RefSeq" id="WP_267258596.1">
    <property type="nucleotide sequence ID" value="NZ_CP084204.1"/>
</dbReference>
<evidence type="ECO:0000313" key="3">
    <source>
        <dbReference type="EMBL" id="UZX21160.1"/>
    </source>
</evidence>
<feature type="transmembrane region" description="Helical" evidence="2">
    <location>
        <begin position="325"/>
        <end position="346"/>
    </location>
</feature>
<dbReference type="EMBL" id="CP084204">
    <property type="protein sequence ID" value="UZX21160.1"/>
    <property type="molecule type" value="Genomic_DNA"/>
</dbReference>
<keyword evidence="2" id="KW-1133">Transmembrane helix</keyword>
<feature type="transmembrane region" description="Helical" evidence="2">
    <location>
        <begin position="447"/>
        <end position="465"/>
    </location>
</feature>
<feature type="region of interest" description="Disordered" evidence="1">
    <location>
        <begin position="892"/>
        <end position="918"/>
    </location>
</feature>
<evidence type="ECO:0000256" key="2">
    <source>
        <dbReference type="SAM" id="Phobius"/>
    </source>
</evidence>
<dbReference type="GeneID" id="95599912"/>
<organism evidence="3 4">
    <name type="scientific">Streptomyces tanashiensis</name>
    <dbReference type="NCBI Taxonomy" id="67367"/>
    <lineage>
        <taxon>Bacteria</taxon>
        <taxon>Bacillati</taxon>
        <taxon>Actinomycetota</taxon>
        <taxon>Actinomycetes</taxon>
        <taxon>Kitasatosporales</taxon>
        <taxon>Streptomycetaceae</taxon>
        <taxon>Streptomyces</taxon>
    </lineage>
</organism>
<feature type="transmembrane region" description="Helical" evidence="2">
    <location>
        <begin position="124"/>
        <end position="143"/>
    </location>
</feature>
<keyword evidence="4" id="KW-1185">Reference proteome</keyword>
<keyword evidence="2" id="KW-0472">Membrane</keyword>